<feature type="transmembrane region" description="Helical" evidence="1">
    <location>
        <begin position="143"/>
        <end position="164"/>
    </location>
</feature>
<keyword evidence="3" id="KW-1185">Reference proteome</keyword>
<keyword evidence="1" id="KW-0472">Membrane</keyword>
<dbReference type="RefSeq" id="WP_013150694.1">
    <property type="nucleotide sequence ID" value="NC_014209.1"/>
</dbReference>
<evidence type="ECO:0000313" key="2">
    <source>
        <dbReference type="EMBL" id="ADH61471.1"/>
    </source>
</evidence>
<dbReference type="NCBIfam" id="TIGR01906">
    <property type="entry name" value="integ_TIGR01906"/>
    <property type="match status" value="1"/>
</dbReference>
<proteinExistence type="predicted"/>
<feature type="transmembrane region" description="Helical" evidence="1">
    <location>
        <begin position="12"/>
        <end position="35"/>
    </location>
</feature>
<keyword evidence="1" id="KW-1133">Transmembrane helix</keyword>
<accession>A0ABM5LRX6</accession>
<keyword evidence="1" id="KW-0812">Transmembrane</keyword>
<dbReference type="InterPro" id="IPR010178">
    <property type="entry name" value="Lit"/>
</dbReference>
<protein>
    <submittedName>
        <fullName evidence="2">Integral membrane protein TIGR01906</fullName>
    </submittedName>
</protein>
<dbReference type="Proteomes" id="UP000002064">
    <property type="component" value="Chromosome"/>
</dbReference>
<feature type="transmembrane region" description="Helical" evidence="1">
    <location>
        <begin position="202"/>
        <end position="225"/>
    </location>
</feature>
<dbReference type="Pfam" id="PF07314">
    <property type="entry name" value="Lit"/>
    <property type="match status" value="1"/>
</dbReference>
<reference evidence="2 3" key="1">
    <citation type="submission" date="2010-05" db="EMBL/GenBank/DDBJ databases">
        <title>Complete sequence of Thermoanaerobacter mathranii subsp. mathranii mathranii str. A3.</title>
        <authorList>
            <consortium name="US DOE Joint Genome Institute"/>
            <person name="Lucas S."/>
            <person name="Copeland A."/>
            <person name="Lapidus A."/>
            <person name="Cheng J.-F."/>
            <person name="Bruce D."/>
            <person name="Goodwin L."/>
            <person name="Pitluck S."/>
            <person name="Held B."/>
            <person name="Detter J.C."/>
            <person name="Han C."/>
            <person name="Tapia R."/>
            <person name="Land M."/>
            <person name="Hauser L."/>
            <person name="Kyrpides N."/>
            <person name="Mikhailova N."/>
            <person name="Zhou J."/>
            <person name="Hemme C."/>
            <person name="Woyke T."/>
        </authorList>
    </citation>
    <scope>NUCLEOTIDE SEQUENCE [LARGE SCALE GENOMIC DNA]</scope>
    <source>
        <strain evidence="2 3">A3</strain>
    </source>
</reference>
<feature type="transmembrane region" description="Helical" evidence="1">
    <location>
        <begin position="112"/>
        <end position="131"/>
    </location>
</feature>
<dbReference type="EMBL" id="CP002032">
    <property type="protein sequence ID" value="ADH61471.1"/>
    <property type="molecule type" value="Genomic_DNA"/>
</dbReference>
<evidence type="ECO:0000313" key="3">
    <source>
        <dbReference type="Proteomes" id="UP000002064"/>
    </source>
</evidence>
<name>A0ABM5LRX6_THEM3</name>
<organism evidence="2 3">
    <name type="scientific">Thermoanaerobacter mathranii subsp. mathranii (strain DSM 11426 / CCUG 53645 / CIP 108742 / A3)</name>
    <dbReference type="NCBI Taxonomy" id="583358"/>
    <lineage>
        <taxon>Bacteria</taxon>
        <taxon>Bacillati</taxon>
        <taxon>Bacillota</taxon>
        <taxon>Clostridia</taxon>
        <taxon>Thermoanaerobacterales</taxon>
        <taxon>Thermoanaerobacteraceae</taxon>
        <taxon>Thermoanaerobacter</taxon>
    </lineage>
</organism>
<sequence>MLFKMLRKIINTFFISSMVVSLFLTVLLTNLQYVVVNKDFYKEEYVKNNVMLVTGMNIEELMRVTHIMQRYLMGKEETLDVMAKINGSRQRMFNDRELAHMKDVKNLFQMGFFIRNMSIIVFLLIFTYFLFTKSFYKVLDYLLKSTIFVIILLLVFALGAMLNFDNWFTVFHLVFFDNDLWLLDVERDRLIQMFPLEFFQDVVFLIFKNAFFTFAVILGIVCGIMKMTKKPVF</sequence>
<evidence type="ECO:0000256" key="1">
    <source>
        <dbReference type="SAM" id="Phobius"/>
    </source>
</evidence>
<gene>
    <name evidence="2" type="ordered locus">Tmath_1772</name>
</gene>